<feature type="region of interest" description="Disordered" evidence="9">
    <location>
        <begin position="176"/>
        <end position="242"/>
    </location>
</feature>
<dbReference type="Pfam" id="PF21170">
    <property type="entry name" value="FAN1_TPR"/>
    <property type="match status" value="1"/>
</dbReference>
<dbReference type="RefSeq" id="XP_034253577.1">
    <property type="nucleotide sequence ID" value="XM_034397686.1"/>
</dbReference>
<feature type="domain" description="VRR-NUC" evidence="11">
    <location>
        <begin position="780"/>
        <end position="880"/>
    </location>
</feature>
<dbReference type="InterPro" id="IPR036361">
    <property type="entry name" value="SAP_dom_sf"/>
</dbReference>
<name>A0A6P9A6N7_THRPL</name>
<keyword evidence="7 8" id="KW-0464">Manganese</keyword>
<feature type="compositionally biased region" description="Polar residues" evidence="9">
    <location>
        <begin position="176"/>
        <end position="187"/>
    </location>
</feature>
<comment type="catalytic activity">
    <reaction evidence="1 8">
        <text>Hydrolytically removes 5'-nucleotides successively from the 3'-hydroxy termini of 3'-hydroxy-terminated oligonucleotides.</text>
        <dbReference type="EC" id="3.1.4.1"/>
    </reaction>
</comment>
<evidence type="ECO:0000256" key="1">
    <source>
        <dbReference type="ARBA" id="ARBA00000983"/>
    </source>
</evidence>
<keyword evidence="5 8" id="KW-0378">Hydrolase</keyword>
<evidence type="ECO:0000256" key="8">
    <source>
        <dbReference type="RuleBase" id="RU365033"/>
    </source>
</evidence>
<dbReference type="GO" id="GO:0046872">
    <property type="term" value="F:metal ion binding"/>
    <property type="evidence" value="ECO:0007669"/>
    <property type="project" value="UniProtKB-KW"/>
</dbReference>
<dbReference type="InterPro" id="IPR011856">
    <property type="entry name" value="tRNA_endonuc-like_dom_sf"/>
</dbReference>
<evidence type="ECO:0000256" key="2">
    <source>
        <dbReference type="ARBA" id="ARBA00005533"/>
    </source>
</evidence>
<accession>A0A6P9A6N7</accession>
<dbReference type="Pfam" id="PF02037">
    <property type="entry name" value="SAP"/>
    <property type="match status" value="1"/>
</dbReference>
<dbReference type="SUPFAM" id="SSF68906">
    <property type="entry name" value="SAP domain"/>
    <property type="match status" value="1"/>
</dbReference>
<keyword evidence="12" id="KW-1185">Reference proteome</keyword>
<dbReference type="Pfam" id="PF08774">
    <property type="entry name" value="VRR_NUC"/>
    <property type="match status" value="1"/>
</dbReference>
<dbReference type="Gene3D" id="3.40.1350.10">
    <property type="match status" value="1"/>
</dbReference>
<reference evidence="13" key="1">
    <citation type="submission" date="2025-08" db="UniProtKB">
        <authorList>
            <consortium name="RefSeq"/>
        </authorList>
    </citation>
    <scope>IDENTIFICATION</scope>
    <source>
        <tissue evidence="13">Total insect</tissue>
    </source>
</reference>
<comment type="cofactor">
    <cofactor evidence="8">
        <name>Mg(2+)</name>
        <dbReference type="ChEBI" id="CHEBI:18420"/>
    </cofactor>
    <cofactor evidence="8">
        <name>Mn(2+)</name>
        <dbReference type="ChEBI" id="CHEBI:29035"/>
    </cofactor>
</comment>
<evidence type="ECO:0000313" key="12">
    <source>
        <dbReference type="Proteomes" id="UP000515158"/>
    </source>
</evidence>
<protein>
    <recommendedName>
        <fullName evidence="8">Fanconi-associated nuclease</fullName>
        <ecNumber evidence="8">3.1.4.1</ecNumber>
    </recommendedName>
</protein>
<evidence type="ECO:0000256" key="6">
    <source>
        <dbReference type="ARBA" id="ARBA00022842"/>
    </source>
</evidence>
<keyword evidence="8" id="KW-0227">DNA damage</keyword>
<dbReference type="SMART" id="SM00513">
    <property type="entry name" value="SAP"/>
    <property type="match status" value="1"/>
</dbReference>
<evidence type="ECO:0000313" key="13">
    <source>
        <dbReference type="RefSeq" id="XP_034253577.1"/>
    </source>
</evidence>
<dbReference type="InterPro" id="IPR033315">
    <property type="entry name" value="Fan1-like"/>
</dbReference>
<dbReference type="InParanoid" id="A0A6P9A6N7"/>
<sequence>MGDSDDDLEIVHETISNDKTKNWKYPVANPWIKKDGGANDILQTIRNKLKMENNSPQFNSNDTTQPTPSSSGTKRERKKPIEKQITPLPGAGSAIPNLQATPERSSHKPPLSLTPEQIAELTENCLDSDNEPEATPSKLPQTQGMQSQATKRTLNFSSVKTSSSIRNRAYKFFGSGTSSTEAEQILSQGDGDTLHSPSKSPSPKKKRLSKNSPIRLLNRNKSPVASTSAQSPPGSASKVRRRIHNDEDGMNEGPYYYEAFCFMIRKVCNNVAYHHLFLESELNALKEIGHCKQEIQLYVRLMNRKDKWNRCSDISYNDISIDLAPLFKFLENKGFVTFDVSDETTDALLHILKVEDLKKICSAFKLKKTGNKPDLVQALLSMQRTQSTLNGINPLRQKVEAALGQCVRLTTEWRIVFRRCILLFSMFHSFEDLDKLSSEQALLLLQVKLGNMVFPIVDVKTNQSVQIFKTREQLIRYEEAKMLHQDLNAAIEDKGHTEVEQITKNCMSQLKALLGVSSETDHILQLPKFLRKFCAGSSYTYSLTKSIDALKQGKKYTLALDILKFLLNQNVYCLQYQGRWALLLSSLLHINIKNIVKASQVLCSALKKKSSLSPVDRMHLQLRAEKVYKLKKNGLSKELKEQLKRVMDPPCEAPEMVEIKARALTGSKPGLKKIYVKDSAECRAFMSVEETVIDHYKSFGFHNGVHDEGSTISSLCLLSLWNIIYDVSVPLVFQSPYQDRPLDWGSKFFYESRKEPIEAHFNYLLRQDVQSVAKELHELRLKYGHTTCLVNWDRLENLNFQTFLDCVTVPTFVAVSRRLIQDWKSHRCGFPDLILWCSSQKKCLFIEVKSPNDTLSSVQCLWLSFLRGIGANAIVVNIRESGSKTLAVQMK</sequence>
<dbReference type="AlphaFoldDB" id="A0A6P9A6N7"/>
<keyword evidence="8" id="KW-0234">DNA repair</keyword>
<dbReference type="Gene3D" id="1.10.720.30">
    <property type="entry name" value="SAP domain"/>
    <property type="match status" value="1"/>
</dbReference>
<dbReference type="InterPro" id="IPR049132">
    <property type="entry name" value="FAN1-like_euk"/>
</dbReference>
<comment type="subcellular location">
    <subcellularLocation>
        <location evidence="8">Nucleus</location>
    </subcellularLocation>
</comment>
<keyword evidence="4 8" id="KW-0479">Metal-binding</keyword>
<dbReference type="CDD" id="cd22326">
    <property type="entry name" value="FAN1-like"/>
    <property type="match status" value="1"/>
</dbReference>
<dbReference type="SMART" id="SM00990">
    <property type="entry name" value="VRR_NUC"/>
    <property type="match status" value="1"/>
</dbReference>
<dbReference type="GO" id="GO:0070336">
    <property type="term" value="F:flap-structured DNA binding"/>
    <property type="evidence" value="ECO:0007669"/>
    <property type="project" value="TreeGrafter"/>
</dbReference>
<dbReference type="PANTHER" id="PTHR15749">
    <property type="entry name" value="FANCONI-ASSOCIATED NUCLEASE 1"/>
    <property type="match status" value="1"/>
</dbReference>
<evidence type="ECO:0000256" key="4">
    <source>
        <dbReference type="ARBA" id="ARBA00022723"/>
    </source>
</evidence>
<dbReference type="GO" id="GO:0005634">
    <property type="term" value="C:nucleus"/>
    <property type="evidence" value="ECO:0007669"/>
    <property type="project" value="UniProtKB-SubCell"/>
</dbReference>
<dbReference type="GO" id="GO:0017108">
    <property type="term" value="F:5'-flap endonuclease activity"/>
    <property type="evidence" value="ECO:0007669"/>
    <property type="project" value="TreeGrafter"/>
</dbReference>
<proteinExistence type="inferred from homology"/>
<dbReference type="GeneID" id="117652629"/>
<feature type="region of interest" description="Disordered" evidence="9">
    <location>
        <begin position="127"/>
        <end position="161"/>
    </location>
</feature>
<dbReference type="OrthoDB" id="76364at2759"/>
<gene>
    <name evidence="13" type="primary">LOC117652629</name>
</gene>
<dbReference type="GO" id="GO:0036297">
    <property type="term" value="P:interstrand cross-link repair"/>
    <property type="evidence" value="ECO:0007669"/>
    <property type="project" value="InterPro"/>
</dbReference>
<evidence type="ECO:0000256" key="7">
    <source>
        <dbReference type="ARBA" id="ARBA00023211"/>
    </source>
</evidence>
<dbReference type="Proteomes" id="UP000515158">
    <property type="component" value="Unplaced"/>
</dbReference>
<evidence type="ECO:0000256" key="5">
    <source>
        <dbReference type="ARBA" id="ARBA00022801"/>
    </source>
</evidence>
<dbReference type="KEGG" id="tpal:117652629"/>
<dbReference type="PANTHER" id="PTHR15749:SF4">
    <property type="entry name" value="FANCONI-ASSOCIATED NUCLEASE 1"/>
    <property type="match status" value="1"/>
</dbReference>
<dbReference type="InterPro" id="IPR049126">
    <property type="entry name" value="FAN1-like_TPR"/>
</dbReference>
<dbReference type="InterPro" id="IPR014883">
    <property type="entry name" value="VRR_NUC"/>
</dbReference>
<keyword evidence="8" id="KW-0539">Nucleus</keyword>
<keyword evidence="6 8" id="KW-0460">Magnesium</keyword>
<comment type="function">
    <text evidence="8">Nuclease required for the repair of DNA interstrand cross-links (ICL). Acts as a 5'-3' exonuclease that anchors at a cut end of DNA and cleaves DNA successively at every third nucleotide, allowing to excise an ICL from one strand through flanking incisions.</text>
</comment>
<keyword evidence="3 8" id="KW-0540">Nuclease</keyword>
<feature type="region of interest" description="Disordered" evidence="9">
    <location>
        <begin position="46"/>
        <end position="112"/>
    </location>
</feature>
<dbReference type="GO" id="GO:0004528">
    <property type="term" value="F:phosphodiesterase I activity"/>
    <property type="evidence" value="ECO:0007669"/>
    <property type="project" value="UniProtKB-EC"/>
</dbReference>
<dbReference type="GO" id="GO:0008409">
    <property type="term" value="F:5'-3' exonuclease activity"/>
    <property type="evidence" value="ECO:0007669"/>
    <property type="project" value="TreeGrafter"/>
</dbReference>
<comment type="similarity">
    <text evidence="2 8">Belongs to the FAN1 family.</text>
</comment>
<feature type="compositionally biased region" description="Polar residues" evidence="9">
    <location>
        <begin position="138"/>
        <end position="161"/>
    </location>
</feature>
<evidence type="ECO:0000256" key="3">
    <source>
        <dbReference type="ARBA" id="ARBA00022722"/>
    </source>
</evidence>
<feature type="compositionally biased region" description="Polar residues" evidence="9">
    <location>
        <begin position="219"/>
        <end position="234"/>
    </location>
</feature>
<evidence type="ECO:0000259" key="11">
    <source>
        <dbReference type="SMART" id="SM00990"/>
    </source>
</evidence>
<evidence type="ECO:0000256" key="9">
    <source>
        <dbReference type="SAM" id="MobiDB-lite"/>
    </source>
</evidence>
<dbReference type="InterPro" id="IPR003034">
    <property type="entry name" value="SAP_dom"/>
</dbReference>
<evidence type="ECO:0000259" key="10">
    <source>
        <dbReference type="SMART" id="SM00513"/>
    </source>
</evidence>
<dbReference type="EC" id="3.1.4.1" evidence="8"/>
<feature type="compositionally biased region" description="Polar residues" evidence="9">
    <location>
        <begin position="46"/>
        <end position="72"/>
    </location>
</feature>
<organism evidence="13">
    <name type="scientific">Thrips palmi</name>
    <name type="common">Melon thrips</name>
    <dbReference type="NCBI Taxonomy" id="161013"/>
    <lineage>
        <taxon>Eukaryota</taxon>
        <taxon>Metazoa</taxon>
        <taxon>Ecdysozoa</taxon>
        <taxon>Arthropoda</taxon>
        <taxon>Hexapoda</taxon>
        <taxon>Insecta</taxon>
        <taxon>Pterygota</taxon>
        <taxon>Neoptera</taxon>
        <taxon>Paraneoptera</taxon>
        <taxon>Thysanoptera</taxon>
        <taxon>Terebrantia</taxon>
        <taxon>Thripoidea</taxon>
        <taxon>Thripidae</taxon>
        <taxon>Thrips</taxon>
    </lineage>
</organism>
<feature type="domain" description="SAP" evidence="10">
    <location>
        <begin position="349"/>
        <end position="383"/>
    </location>
</feature>